<keyword evidence="1" id="KW-0472">Membrane</keyword>
<reference evidence="3 4" key="1">
    <citation type="journal article" date="2007" name="J. Bacteriol.">
        <title>The complete genome sequence of Roseobacter denitrificans reveals a mixotrophic rather than photosynthetic metabolism.</title>
        <authorList>
            <person name="Swingley W.D."/>
            <person name="Sadekar S."/>
            <person name="Mastrian S.D."/>
            <person name="Matthies H.J."/>
            <person name="Hao J."/>
            <person name="Ramos H."/>
            <person name="Acharya C.R."/>
            <person name="Conrad A.L."/>
            <person name="Taylor H.L."/>
            <person name="Dejesa L.C."/>
            <person name="Shah M.K."/>
            <person name="O'huallachain M.E."/>
            <person name="Lince M.T."/>
            <person name="Blankenship R.E."/>
            <person name="Beatty J.T."/>
            <person name="Touchman J.W."/>
        </authorList>
    </citation>
    <scope>NUCLEOTIDE SEQUENCE [LARGE SCALE GENOMIC DNA]</scope>
    <source>
        <strain evidence="4">ATCC 33942 / OCh 114</strain>
    </source>
</reference>
<protein>
    <recommendedName>
        <fullName evidence="5">VPLPA-CTERM protein sorting domain-containing protein</fullName>
    </recommendedName>
</protein>
<feature type="chain" id="PRO_5004184238" description="VPLPA-CTERM protein sorting domain-containing protein" evidence="2">
    <location>
        <begin position="45"/>
        <end position="267"/>
    </location>
</feature>
<sequence>MVAKSLISVRAVIEIKRSRRINSGVKSLIAASALALCLPAVASAATIINFENGYSDDEELTSPTELLNSLGNASGVTLTAPSGSMTVEATGSPGGDTIGFVNDTMRPNDTDDDATADLGNFFLRTTNALSGPLNTTPVFSLSFAGGASSVSGEIWDIDGTSVNNTEQWNVTANLLGGGSSSILSFLGSSNGSNTATSLDGKAWAFSFSGLGTITSVDFNFVGSETTGIGAAVDNLVIAPVPLPAGGLLLISGFAVAAAVRRRRKPAA</sequence>
<feature type="transmembrane region" description="Helical" evidence="1">
    <location>
        <begin position="240"/>
        <end position="259"/>
    </location>
</feature>
<proteinExistence type="predicted"/>
<dbReference type="NCBIfam" id="TIGR03370">
    <property type="entry name" value="VPLPA-CTERM"/>
    <property type="match status" value="1"/>
</dbReference>
<feature type="signal peptide" evidence="2">
    <location>
        <begin position="1"/>
        <end position="44"/>
    </location>
</feature>
<evidence type="ECO:0000256" key="1">
    <source>
        <dbReference type="SAM" id="Phobius"/>
    </source>
</evidence>
<keyword evidence="2" id="KW-0732">Signal</keyword>
<evidence type="ECO:0000256" key="2">
    <source>
        <dbReference type="SAM" id="SignalP"/>
    </source>
</evidence>
<dbReference type="AlphaFoldDB" id="Q163L0"/>
<accession>Q163L0</accession>
<organism evidence="3 4">
    <name type="scientific">Roseobacter denitrificans (strain ATCC 33942 / OCh 114)</name>
    <name type="common">Erythrobacter sp. (strain OCh 114)</name>
    <name type="synonym">Roseobacter denitrificans</name>
    <dbReference type="NCBI Taxonomy" id="375451"/>
    <lineage>
        <taxon>Bacteria</taxon>
        <taxon>Pseudomonadati</taxon>
        <taxon>Pseudomonadota</taxon>
        <taxon>Alphaproteobacteria</taxon>
        <taxon>Rhodobacterales</taxon>
        <taxon>Roseobacteraceae</taxon>
        <taxon>Roseobacter</taxon>
    </lineage>
</organism>
<dbReference type="Proteomes" id="UP000007029">
    <property type="component" value="Chromosome"/>
</dbReference>
<name>Q163L0_ROSDO</name>
<dbReference type="InterPro" id="IPR022472">
    <property type="entry name" value="VPLPA-CTERM"/>
</dbReference>
<dbReference type="EMBL" id="CP000362">
    <property type="protein sequence ID" value="ABG32833.1"/>
    <property type="molecule type" value="Genomic_DNA"/>
</dbReference>
<dbReference type="eggNOG" id="ENOG5033GD7">
    <property type="taxonomic scope" value="Bacteria"/>
</dbReference>
<dbReference type="HOGENOM" id="CLU_1208477_0_0_5"/>
<evidence type="ECO:0008006" key="5">
    <source>
        <dbReference type="Google" id="ProtNLM"/>
    </source>
</evidence>
<dbReference type="KEGG" id="rde:RD1_3334"/>
<keyword evidence="1" id="KW-1133">Transmembrane helix</keyword>
<evidence type="ECO:0000313" key="3">
    <source>
        <dbReference type="EMBL" id="ABG32833.1"/>
    </source>
</evidence>
<keyword evidence="4" id="KW-1185">Reference proteome</keyword>
<gene>
    <name evidence="3" type="ordered locus">RD1_3334</name>
</gene>
<keyword evidence="1" id="KW-0812">Transmembrane</keyword>
<evidence type="ECO:0000313" key="4">
    <source>
        <dbReference type="Proteomes" id="UP000007029"/>
    </source>
</evidence>